<accession>S5DPC1</accession>
<keyword evidence="1" id="KW-0862">Zinc</keyword>
<dbReference type="GO" id="GO:0016137">
    <property type="term" value="P:glycoside metabolic process"/>
    <property type="evidence" value="ECO:0007669"/>
    <property type="project" value="UniProtKB-ARBA"/>
</dbReference>
<dbReference type="SUPFAM" id="SSF102588">
    <property type="entry name" value="LmbE-like"/>
    <property type="match status" value="1"/>
</dbReference>
<evidence type="ECO:0000256" key="1">
    <source>
        <dbReference type="ARBA" id="ARBA00022833"/>
    </source>
</evidence>
<evidence type="ECO:0008006" key="3">
    <source>
        <dbReference type="Google" id="ProtNLM"/>
    </source>
</evidence>
<protein>
    <recommendedName>
        <fullName evidence="3">N-acetyl-1-D-myo-inositol-2-amino-2-deoxy-alpha-D-glucopyranoside deacetylase</fullName>
    </recommendedName>
</protein>
<evidence type="ECO:0000313" key="2">
    <source>
        <dbReference type="EMBL" id="AGQ19403.1"/>
    </source>
</evidence>
<name>S5DPC1_9ACTN</name>
<dbReference type="PANTHER" id="PTHR12993:SF11">
    <property type="entry name" value="N-ACETYLGLUCOSAMINYL-PHOSPHATIDYLINOSITOL DE-N-ACETYLASE"/>
    <property type="match status" value="1"/>
</dbReference>
<sequence>MSSLLAFHAHPDDESVSTGVTLAKYADEGHRVVVATATDGSAGEIHNYDNPEELFPKLAEMRRKELEASLEALGVKEYEWMGFKDSGMMGTSENDDPDCFWRQNYFDPVGKLVDIIRKYKPDALITYDPFGGYGHPDHIQTHRIGTAAFFAASDLDKFPLKENQEVWIPERLYYSAWSKTRMQSRRQQMFDAGIISEEEFNRFNPIGSEHDDIDVEVDGRKYVEHKINSMKAHRSQFKDDWWGFNIPDEFKEDFLGYENYILAFNRGSWSSQAELV</sequence>
<dbReference type="EMBL" id="KC811131">
    <property type="protein sequence ID" value="AGQ19403.1"/>
    <property type="molecule type" value="Genomic_DNA"/>
</dbReference>
<proteinExistence type="predicted"/>
<dbReference type="InterPro" id="IPR003737">
    <property type="entry name" value="GlcNAc_PI_deacetylase-related"/>
</dbReference>
<dbReference type="Pfam" id="PF02585">
    <property type="entry name" value="PIG-L"/>
    <property type="match status" value="1"/>
</dbReference>
<dbReference type="PANTHER" id="PTHR12993">
    <property type="entry name" value="N-ACETYLGLUCOSAMINYL-PHOSPHATIDYLINOSITOL DE-N-ACETYLASE-RELATED"/>
    <property type="match status" value="1"/>
</dbReference>
<dbReference type="AlphaFoldDB" id="S5DPC1"/>
<dbReference type="InterPro" id="IPR024078">
    <property type="entry name" value="LmbE-like_dom_sf"/>
</dbReference>
<dbReference type="GO" id="GO:0016811">
    <property type="term" value="F:hydrolase activity, acting on carbon-nitrogen (but not peptide) bonds, in linear amides"/>
    <property type="evidence" value="ECO:0007669"/>
    <property type="project" value="TreeGrafter"/>
</dbReference>
<organism evidence="2">
    <name type="scientific">Candidatus Actinomarina minuta</name>
    <dbReference type="NCBI Taxonomy" id="1389454"/>
    <lineage>
        <taxon>Bacteria</taxon>
        <taxon>Bacillati</taxon>
        <taxon>Actinomycetota</taxon>
        <taxon>Actinomycetes</taxon>
        <taxon>Candidatus Actinomarinidae</taxon>
        <taxon>Candidatus Actinomarinales</taxon>
        <taxon>Candidatus Actinomarineae</taxon>
        <taxon>Candidatus Actinomarinaceae</taxon>
        <taxon>Candidatus Actinomarina</taxon>
    </lineage>
</organism>
<reference evidence="2" key="1">
    <citation type="journal article" date="2013" name="Sci. Rep.">
        <title>Metagenomics uncovers a new group of low GC and ultra-small marine Actinobacteria.</title>
        <authorList>
            <person name="Ghai R."/>
            <person name="Mizuno C.M."/>
            <person name="Picazo A."/>
            <person name="Camacho A."/>
            <person name="Rodriguez-Valera F."/>
        </authorList>
    </citation>
    <scope>NUCLEOTIDE SEQUENCE</scope>
</reference>
<dbReference type="Gene3D" id="3.40.50.10320">
    <property type="entry name" value="LmbE-like"/>
    <property type="match status" value="1"/>
</dbReference>